<dbReference type="AlphaFoldDB" id="A0A9W5VPH6"/>
<organism evidence="1 2">
    <name type="scientific">Bacillus cereus VD184</name>
    <dbReference type="NCBI Taxonomy" id="1053242"/>
    <lineage>
        <taxon>Bacteria</taxon>
        <taxon>Bacillati</taxon>
        <taxon>Bacillota</taxon>
        <taxon>Bacilli</taxon>
        <taxon>Bacillales</taxon>
        <taxon>Bacillaceae</taxon>
        <taxon>Bacillus</taxon>
        <taxon>Bacillus cereus group</taxon>
    </lineage>
</organism>
<sequence length="74" mass="8922">MENKKENLTKKVKSVAFQLADPMEYKLYWHCMNQGVYFSTYIKRLIQRDIERGEVNPLSIEDLKRWKNNGINEK</sequence>
<proteinExistence type="predicted"/>
<evidence type="ECO:0000313" key="2">
    <source>
        <dbReference type="Proteomes" id="UP000014028"/>
    </source>
</evidence>
<accession>A0A9W5VPH6</accession>
<evidence type="ECO:0000313" key="1">
    <source>
        <dbReference type="EMBL" id="EOQ01001.1"/>
    </source>
</evidence>
<reference evidence="1 2" key="1">
    <citation type="submission" date="2012-12" db="EMBL/GenBank/DDBJ databases">
        <title>The Genome Sequence of Bacillus cereus VD184.</title>
        <authorList>
            <consortium name="The Broad Institute Genome Sequencing Platform"/>
            <consortium name="The Broad Institute Genome Sequencing Center for Infectious Disease"/>
            <person name="Feldgarden M."/>
            <person name="Van der Auwera G.A."/>
            <person name="Mahillon J."/>
            <person name="Duprez V."/>
            <person name="Timmery S."/>
            <person name="Mattelet C."/>
            <person name="Dierick K."/>
            <person name="Sun M."/>
            <person name="Yu Z."/>
            <person name="Zhu L."/>
            <person name="Hu X."/>
            <person name="Shank E.B."/>
            <person name="Swiecicka I."/>
            <person name="Hansen B.M."/>
            <person name="Andrup L."/>
            <person name="Walker B."/>
            <person name="Young S.K."/>
            <person name="Zeng Q."/>
            <person name="Gargeya S."/>
            <person name="Fitzgerald M."/>
            <person name="Haas B."/>
            <person name="Abouelleil A."/>
            <person name="Alvarado L."/>
            <person name="Arachchi H.M."/>
            <person name="Berlin A.M."/>
            <person name="Chapman S.B."/>
            <person name="Dewar J."/>
            <person name="Goldberg J."/>
            <person name="Griggs A."/>
            <person name="Gujja S."/>
            <person name="Hansen M."/>
            <person name="Howarth C."/>
            <person name="Imamovic A."/>
            <person name="Larimer J."/>
            <person name="McCowan C."/>
            <person name="Murphy C."/>
            <person name="Neiman D."/>
            <person name="Pearson M."/>
            <person name="Priest M."/>
            <person name="Roberts A."/>
            <person name="Saif S."/>
            <person name="Shea T."/>
            <person name="Sisk P."/>
            <person name="Sykes S."/>
            <person name="Wortman J."/>
            <person name="Nusbaum C."/>
            <person name="Birren B."/>
        </authorList>
    </citation>
    <scope>NUCLEOTIDE SEQUENCE [LARGE SCALE GENOMIC DNA]</scope>
    <source>
        <strain evidence="1 2">VD184</strain>
    </source>
</reference>
<dbReference type="Proteomes" id="UP000014028">
    <property type="component" value="Unassembled WGS sequence"/>
</dbReference>
<protein>
    <submittedName>
        <fullName evidence="1">Uncharacterized protein</fullName>
    </submittedName>
</protein>
<comment type="caution">
    <text evidence="1">The sequence shown here is derived from an EMBL/GenBank/DDBJ whole genome shotgun (WGS) entry which is preliminary data.</text>
</comment>
<dbReference type="EMBL" id="AHFK01000113">
    <property type="protein sequence ID" value="EOQ01001.1"/>
    <property type="molecule type" value="Genomic_DNA"/>
</dbReference>
<gene>
    <name evidence="1" type="ORF">IKC_06199</name>
</gene>
<dbReference type="RefSeq" id="WP_016124125.1">
    <property type="nucleotide sequence ID" value="NZ_KB976852.1"/>
</dbReference>
<name>A0A9W5VPH6_BACCE</name>